<dbReference type="RefSeq" id="WP_076450359.1">
    <property type="nucleotide sequence ID" value="NZ_FTOJ01000002.1"/>
</dbReference>
<sequence length="361" mass="40907">MVKKSLIYVSLCLSLAATSCHSEKKEENEAATYKITSPLLQDTLINKAYVAQIRSINHIELRAQEKGYIQKVYVDEGQFVQKGQLLFKIQPNLYQADVSKAQAEARYSQIEYQNTKNLADKDIVAPQEKAMAKAKYEKAQAEVATMQTHLQFTEIRAPFSGIVGRFHVRVGSLVDDGDLVTELSDNSKMWVYFNVPEAEYLSQMGSQKNGEKLHVKLQMANGQMFSQDGIVETIESDFDNETGNIAYRATFLNPEKLLRYGQTGNIMISTPFKNALLIPQKATYEELEKKYVYVITKENVVKAREIKVAAELPHIYVVQSGLQKDDKILLEGLRMVSENQKIKTQFTAPEKVLLNLNLYAE</sequence>
<dbReference type="Gene3D" id="1.10.287.470">
    <property type="entry name" value="Helix hairpin bin"/>
    <property type="match status" value="1"/>
</dbReference>
<protein>
    <submittedName>
        <fullName evidence="6">Efflux transporter periplasmic adaptor subunit</fullName>
    </submittedName>
</protein>
<dbReference type="PANTHER" id="PTHR30158:SF23">
    <property type="entry name" value="MULTIDRUG RESISTANCE PROTEIN MEXA"/>
    <property type="match status" value="1"/>
</dbReference>
<dbReference type="Pfam" id="PF25917">
    <property type="entry name" value="BSH_RND"/>
    <property type="match status" value="1"/>
</dbReference>
<evidence type="ECO:0000313" key="7">
    <source>
        <dbReference type="Proteomes" id="UP000238314"/>
    </source>
</evidence>
<evidence type="ECO:0000313" key="6">
    <source>
        <dbReference type="EMBL" id="PQA97448.1"/>
    </source>
</evidence>
<evidence type="ECO:0000256" key="2">
    <source>
        <dbReference type="ARBA" id="ARBA00009477"/>
    </source>
</evidence>
<dbReference type="InterPro" id="IPR058626">
    <property type="entry name" value="MdtA-like_b-barrel"/>
</dbReference>
<dbReference type="Pfam" id="PF25967">
    <property type="entry name" value="RND-MFP_C"/>
    <property type="match status" value="1"/>
</dbReference>
<dbReference type="OrthoDB" id="9801814at2"/>
<dbReference type="Gene3D" id="2.40.50.100">
    <property type="match status" value="1"/>
</dbReference>
<reference evidence="6 7" key="1">
    <citation type="submission" date="2016-11" db="EMBL/GenBank/DDBJ databases">
        <title>Whole genomes of Flavobacteriaceae.</title>
        <authorList>
            <person name="Stine C."/>
            <person name="Li C."/>
            <person name="Tadesse D."/>
        </authorList>
    </citation>
    <scope>NUCLEOTIDE SEQUENCE [LARGE SCALE GENOMIC DNA]</scope>
    <source>
        <strain evidence="6 7">DSM 21068</strain>
    </source>
</reference>
<dbReference type="SUPFAM" id="SSF111369">
    <property type="entry name" value="HlyD-like secretion proteins"/>
    <property type="match status" value="1"/>
</dbReference>
<gene>
    <name evidence="6" type="ORF">B0A70_01940</name>
</gene>
<dbReference type="InterPro" id="IPR058627">
    <property type="entry name" value="MdtA-like_C"/>
</dbReference>
<feature type="domain" description="Multidrug resistance protein MdtA-like barrel-sandwich hybrid" evidence="3">
    <location>
        <begin position="58"/>
        <end position="178"/>
    </location>
</feature>
<evidence type="ECO:0000259" key="4">
    <source>
        <dbReference type="Pfam" id="PF25944"/>
    </source>
</evidence>
<keyword evidence="7" id="KW-1185">Reference proteome</keyword>
<dbReference type="GO" id="GO:0005886">
    <property type="term" value="C:plasma membrane"/>
    <property type="evidence" value="ECO:0007669"/>
    <property type="project" value="TreeGrafter"/>
</dbReference>
<feature type="domain" description="Multidrug resistance protein MdtA-like beta-barrel" evidence="4">
    <location>
        <begin position="189"/>
        <end position="269"/>
    </location>
</feature>
<evidence type="ECO:0000256" key="1">
    <source>
        <dbReference type="ARBA" id="ARBA00004196"/>
    </source>
</evidence>
<dbReference type="GO" id="GO:0030313">
    <property type="term" value="C:cell envelope"/>
    <property type="evidence" value="ECO:0007669"/>
    <property type="project" value="UniProtKB-SubCell"/>
</dbReference>
<dbReference type="InterPro" id="IPR006143">
    <property type="entry name" value="RND_pump_MFP"/>
</dbReference>
<dbReference type="GO" id="GO:0022857">
    <property type="term" value="F:transmembrane transporter activity"/>
    <property type="evidence" value="ECO:0007669"/>
    <property type="project" value="InterPro"/>
</dbReference>
<comment type="subcellular location">
    <subcellularLocation>
        <location evidence="1">Cell envelope</location>
    </subcellularLocation>
</comment>
<evidence type="ECO:0000259" key="5">
    <source>
        <dbReference type="Pfam" id="PF25967"/>
    </source>
</evidence>
<name>A0A2S7KIF3_9FLAO</name>
<dbReference type="GO" id="GO:0046677">
    <property type="term" value="P:response to antibiotic"/>
    <property type="evidence" value="ECO:0007669"/>
    <property type="project" value="TreeGrafter"/>
</dbReference>
<dbReference type="InterPro" id="IPR058625">
    <property type="entry name" value="MdtA-like_BSH"/>
</dbReference>
<dbReference type="EMBL" id="MUGO01000002">
    <property type="protein sequence ID" value="PQA97448.1"/>
    <property type="molecule type" value="Genomic_DNA"/>
</dbReference>
<dbReference type="Pfam" id="PF25944">
    <property type="entry name" value="Beta-barrel_RND"/>
    <property type="match status" value="1"/>
</dbReference>
<dbReference type="AlphaFoldDB" id="A0A2S7KIF3"/>
<evidence type="ECO:0000259" key="3">
    <source>
        <dbReference type="Pfam" id="PF25917"/>
    </source>
</evidence>
<dbReference type="NCBIfam" id="TIGR01730">
    <property type="entry name" value="RND_mfp"/>
    <property type="match status" value="1"/>
</dbReference>
<dbReference type="Proteomes" id="UP000238314">
    <property type="component" value="Unassembled WGS sequence"/>
</dbReference>
<dbReference type="PROSITE" id="PS51257">
    <property type="entry name" value="PROKAR_LIPOPROTEIN"/>
    <property type="match status" value="1"/>
</dbReference>
<accession>A0A2S7KIF3</accession>
<comment type="similarity">
    <text evidence="2">Belongs to the membrane fusion protein (MFP) (TC 8.A.1) family.</text>
</comment>
<organism evidence="6 7">
    <name type="scientific">Chryseobacterium piscicola</name>
    <dbReference type="NCBI Taxonomy" id="551459"/>
    <lineage>
        <taxon>Bacteria</taxon>
        <taxon>Pseudomonadati</taxon>
        <taxon>Bacteroidota</taxon>
        <taxon>Flavobacteriia</taxon>
        <taxon>Flavobacteriales</taxon>
        <taxon>Weeksellaceae</taxon>
        <taxon>Chryseobacterium group</taxon>
        <taxon>Chryseobacterium</taxon>
    </lineage>
</organism>
<dbReference type="Gene3D" id="2.40.420.20">
    <property type="match status" value="1"/>
</dbReference>
<feature type="domain" description="Multidrug resistance protein MdtA-like C-terminal permuted SH3" evidence="5">
    <location>
        <begin position="274"/>
        <end position="333"/>
    </location>
</feature>
<dbReference type="Gene3D" id="2.40.30.170">
    <property type="match status" value="1"/>
</dbReference>
<dbReference type="PANTHER" id="PTHR30158">
    <property type="entry name" value="ACRA/E-RELATED COMPONENT OF DRUG EFFLUX TRANSPORTER"/>
    <property type="match status" value="1"/>
</dbReference>
<proteinExistence type="inferred from homology"/>
<comment type="caution">
    <text evidence="6">The sequence shown here is derived from an EMBL/GenBank/DDBJ whole genome shotgun (WGS) entry which is preliminary data.</text>
</comment>